<evidence type="ECO:0000256" key="2">
    <source>
        <dbReference type="ARBA" id="ARBA00023015"/>
    </source>
</evidence>
<dbReference type="SMART" id="SM00862">
    <property type="entry name" value="Trans_reg_C"/>
    <property type="match status" value="1"/>
</dbReference>
<sequence length="960" mass="102436">MTDESGTEWRFEVLGPLRAWRGDAEIPLGSPQQRSVLAMLVLREGTPVSIGDLVDGLWGEAPPAHAVAALRTYVGRLRAAFGHRARDRVLVSAGSGYRLAPGLHTDLGDFTRELADAEAARTSGDPAGAHAILLAALARWRDEPLAGLPGPYARAQRARLAEHRLAALATRLEVDLTLGRHAEAVAELTELVRRHPLREHWYALLMRALHESGRHEEALARYAELRDALDRELGCEPGEDLRALHARLLAGPTPGAGERPPRAVPAQLPADITDFAGRARQTATVRAALTAGIPVAISGTGGVGKTALAVHVAHAVRTRFPGGQLYADLGGAEPQPAAPAEVLAEFLHALGVPRAEIPAAARDRSATFKSLVDGRKVLVFLDNARDVEQIESLLPGGEGNGVLLTGRAPLTAPGFRPVPLGTPPPEEALSLLTGLVGELRVGAERPAALKVLSACGFLPLAIRIIGARLASRPSWTIASLAERLAGERRRLRELRIADLAVETTFELGYTRLESAQRRAFRLLSVIDGARFSPPAAAAVLDVPEDTALALVESLVDAGLLEEPTPKEYRFHNLVKLYARQRGEAEDETAERSAALTRLVDFALATTRNAYRAVEPEGVLADRLGPTTSPGLPFARAKDAYRWVTVWRAALVATVRRAAENPGCPLLPSAELLFVVCLLADDGAASRDFARAGRAIARRAEGPEEKASAARAHVVLGRVAAEHGYPRQAEEERVRALRLSREIDDRLLIATCTLASGIIALETGRHAEASAALDEALAVYRALGDRPGELYSLVYRARAQLGAGNAADGLATAERAVRVSRACGGPGGLTAHTALDQLGTVLAELGRTDDAIEVHRESLRLARRNGGAAHEAATLVRLAELSLRAGRPGEAMDYARQASLTSQRVEHARLKAFALDLRRRAMAVLAARGGRRAPAIPAQSGTDRHEPEREPLGRCGGCGAR</sequence>
<dbReference type="InterPro" id="IPR051677">
    <property type="entry name" value="AfsR-DnrI-RedD_regulator"/>
</dbReference>
<dbReference type="CDD" id="cd15831">
    <property type="entry name" value="BTAD"/>
    <property type="match status" value="1"/>
</dbReference>
<dbReference type="InterPro" id="IPR011990">
    <property type="entry name" value="TPR-like_helical_dom_sf"/>
</dbReference>
<dbReference type="Pfam" id="PF03704">
    <property type="entry name" value="BTAD"/>
    <property type="match status" value="1"/>
</dbReference>
<feature type="repeat" description="TPR" evidence="5">
    <location>
        <begin position="831"/>
        <end position="864"/>
    </location>
</feature>
<evidence type="ECO:0000259" key="8">
    <source>
        <dbReference type="PROSITE" id="PS51755"/>
    </source>
</evidence>
<feature type="compositionally biased region" description="Basic and acidic residues" evidence="7">
    <location>
        <begin position="941"/>
        <end position="951"/>
    </location>
</feature>
<feature type="DNA-binding region" description="OmpR/PhoB-type" evidence="6">
    <location>
        <begin position="1"/>
        <end position="101"/>
    </location>
</feature>
<feature type="domain" description="OmpR/PhoB-type" evidence="8">
    <location>
        <begin position="1"/>
        <end position="101"/>
    </location>
</feature>
<evidence type="ECO:0000313" key="10">
    <source>
        <dbReference type="Proteomes" id="UP001597419"/>
    </source>
</evidence>
<comment type="similarity">
    <text evidence="1">Belongs to the AfsR/DnrI/RedD regulatory family.</text>
</comment>
<dbReference type="InterPro" id="IPR019734">
    <property type="entry name" value="TPR_rpt"/>
</dbReference>
<keyword evidence="2" id="KW-0805">Transcription regulation</keyword>
<evidence type="ECO:0000256" key="3">
    <source>
        <dbReference type="ARBA" id="ARBA00023125"/>
    </source>
</evidence>
<dbReference type="Proteomes" id="UP001597419">
    <property type="component" value="Unassembled WGS sequence"/>
</dbReference>
<organism evidence="9 10">
    <name type="scientific">Amycolatopsis samaneae</name>
    <dbReference type="NCBI Taxonomy" id="664691"/>
    <lineage>
        <taxon>Bacteria</taxon>
        <taxon>Bacillati</taxon>
        <taxon>Actinomycetota</taxon>
        <taxon>Actinomycetes</taxon>
        <taxon>Pseudonocardiales</taxon>
        <taxon>Pseudonocardiaceae</taxon>
        <taxon>Amycolatopsis</taxon>
    </lineage>
</organism>
<feature type="region of interest" description="Disordered" evidence="7">
    <location>
        <begin position="929"/>
        <end position="960"/>
    </location>
</feature>
<gene>
    <name evidence="9" type="ORF">ACFSYJ_34270</name>
</gene>
<proteinExistence type="inferred from homology"/>
<dbReference type="PROSITE" id="PS51755">
    <property type="entry name" value="OMPR_PHOB"/>
    <property type="match status" value="1"/>
</dbReference>
<dbReference type="Gene3D" id="1.10.10.10">
    <property type="entry name" value="Winged helix-like DNA-binding domain superfamily/Winged helix DNA-binding domain"/>
    <property type="match status" value="1"/>
</dbReference>
<reference evidence="10" key="1">
    <citation type="journal article" date="2019" name="Int. J. Syst. Evol. Microbiol.">
        <title>The Global Catalogue of Microorganisms (GCM) 10K type strain sequencing project: providing services to taxonomists for standard genome sequencing and annotation.</title>
        <authorList>
            <consortium name="The Broad Institute Genomics Platform"/>
            <consortium name="The Broad Institute Genome Sequencing Center for Infectious Disease"/>
            <person name="Wu L."/>
            <person name="Ma J."/>
        </authorList>
    </citation>
    <scope>NUCLEOTIDE SEQUENCE [LARGE SCALE GENOMIC DNA]</scope>
    <source>
        <strain evidence="10">CGMCC 4.7643</strain>
    </source>
</reference>
<evidence type="ECO:0000256" key="5">
    <source>
        <dbReference type="PROSITE-ProRule" id="PRU00339"/>
    </source>
</evidence>
<dbReference type="InterPro" id="IPR016032">
    <property type="entry name" value="Sig_transdc_resp-reg_C-effctor"/>
</dbReference>
<dbReference type="InterPro" id="IPR001867">
    <property type="entry name" value="OmpR/PhoB-type_DNA-bd"/>
</dbReference>
<dbReference type="SMART" id="SM01043">
    <property type="entry name" value="BTAD"/>
    <property type="match status" value="1"/>
</dbReference>
<keyword evidence="10" id="KW-1185">Reference proteome</keyword>
<dbReference type="EMBL" id="JBHUKU010000022">
    <property type="protein sequence ID" value="MFD2463724.1"/>
    <property type="molecule type" value="Genomic_DNA"/>
</dbReference>
<evidence type="ECO:0000256" key="4">
    <source>
        <dbReference type="ARBA" id="ARBA00023163"/>
    </source>
</evidence>
<evidence type="ECO:0000256" key="6">
    <source>
        <dbReference type="PROSITE-ProRule" id="PRU01091"/>
    </source>
</evidence>
<evidence type="ECO:0000256" key="1">
    <source>
        <dbReference type="ARBA" id="ARBA00005820"/>
    </source>
</evidence>
<dbReference type="PANTHER" id="PTHR35807:SF1">
    <property type="entry name" value="TRANSCRIPTIONAL REGULATOR REDD"/>
    <property type="match status" value="1"/>
</dbReference>
<dbReference type="SUPFAM" id="SSF46894">
    <property type="entry name" value="C-terminal effector domain of the bipartite response regulators"/>
    <property type="match status" value="1"/>
</dbReference>
<name>A0ABW5GS12_9PSEU</name>
<dbReference type="SMART" id="SM00028">
    <property type="entry name" value="TPR"/>
    <property type="match status" value="3"/>
</dbReference>
<accession>A0ABW5GS12</accession>
<dbReference type="PANTHER" id="PTHR35807">
    <property type="entry name" value="TRANSCRIPTIONAL REGULATOR REDD-RELATED"/>
    <property type="match status" value="1"/>
</dbReference>
<dbReference type="InterPro" id="IPR027417">
    <property type="entry name" value="P-loop_NTPase"/>
</dbReference>
<protein>
    <submittedName>
        <fullName evidence="9">BTAD domain-containing putative transcriptional regulator</fullName>
    </submittedName>
</protein>
<dbReference type="Pfam" id="PF00486">
    <property type="entry name" value="Trans_reg_C"/>
    <property type="match status" value="1"/>
</dbReference>
<keyword evidence="3 6" id="KW-0238">DNA-binding</keyword>
<dbReference type="PROSITE" id="PS50005">
    <property type="entry name" value="TPR"/>
    <property type="match status" value="1"/>
</dbReference>
<keyword evidence="5" id="KW-0802">TPR repeat</keyword>
<evidence type="ECO:0000256" key="7">
    <source>
        <dbReference type="SAM" id="MobiDB-lite"/>
    </source>
</evidence>
<keyword evidence="4" id="KW-0804">Transcription</keyword>
<dbReference type="Gene3D" id="1.25.40.10">
    <property type="entry name" value="Tetratricopeptide repeat domain"/>
    <property type="match status" value="2"/>
</dbReference>
<dbReference type="InterPro" id="IPR005158">
    <property type="entry name" value="BTAD"/>
</dbReference>
<dbReference type="InterPro" id="IPR036388">
    <property type="entry name" value="WH-like_DNA-bd_sf"/>
</dbReference>
<comment type="caution">
    <text evidence="9">The sequence shown here is derived from an EMBL/GenBank/DDBJ whole genome shotgun (WGS) entry which is preliminary data.</text>
</comment>
<evidence type="ECO:0000313" key="9">
    <source>
        <dbReference type="EMBL" id="MFD2463724.1"/>
    </source>
</evidence>
<dbReference type="SUPFAM" id="SSF52540">
    <property type="entry name" value="P-loop containing nucleoside triphosphate hydrolases"/>
    <property type="match status" value="1"/>
</dbReference>
<dbReference type="PRINTS" id="PR00364">
    <property type="entry name" value="DISEASERSIST"/>
</dbReference>
<dbReference type="SUPFAM" id="SSF48452">
    <property type="entry name" value="TPR-like"/>
    <property type="match status" value="2"/>
</dbReference>
<dbReference type="RefSeq" id="WP_345386573.1">
    <property type="nucleotide sequence ID" value="NZ_BAABHG010000001.1"/>
</dbReference>
<dbReference type="Pfam" id="PF13424">
    <property type="entry name" value="TPR_12"/>
    <property type="match status" value="1"/>
</dbReference>